<dbReference type="RefSeq" id="WP_216327378.1">
    <property type="nucleotide sequence ID" value="NZ_JAHKRT010000009.1"/>
</dbReference>
<keyword evidence="4" id="KW-1185">Reference proteome</keyword>
<comment type="caution">
    <text evidence="3">The sequence shown here is derived from an EMBL/GenBank/DDBJ whole genome shotgun (WGS) entry which is preliminary data.</text>
</comment>
<dbReference type="EMBL" id="JAHKRT010000009">
    <property type="protein sequence ID" value="MBU3079358.1"/>
    <property type="molecule type" value="Genomic_DNA"/>
</dbReference>
<sequence length="208" mass="22480">MIEFATILPLFLVAVLLGSDYAWYVVTRQQVASVARMTADNASRIGEDDPADIKKASEAAIIDLLQGGIEQGGSLDMAQRGRIILSSYERWDGARLVIKWQRCAGALAYDSSQGHEGDVRPQGMGVTGVKPPPLPPPIGGSASQPGSQPPPDAALMFVEVAYEYRPLFGHFWNAGNRIVEMAAFRTREKRDLTQVYNSEGVAPATCAT</sequence>
<evidence type="ECO:0000313" key="3">
    <source>
        <dbReference type="EMBL" id="MBU3079358.1"/>
    </source>
</evidence>
<evidence type="ECO:0000256" key="1">
    <source>
        <dbReference type="SAM" id="MobiDB-lite"/>
    </source>
</evidence>
<dbReference type="Pfam" id="PF07811">
    <property type="entry name" value="TadE"/>
    <property type="match status" value="1"/>
</dbReference>
<reference evidence="3 4" key="1">
    <citation type="submission" date="2021-06" db="EMBL/GenBank/DDBJ databases">
        <title>Sphingomonas sp. XMGL2, whole genome shotgun sequencing project.</title>
        <authorList>
            <person name="Zhao G."/>
            <person name="Shen L."/>
        </authorList>
    </citation>
    <scope>NUCLEOTIDE SEQUENCE [LARGE SCALE GENOMIC DNA]</scope>
    <source>
        <strain evidence="3 4">XMGL2</strain>
    </source>
</reference>
<proteinExistence type="predicted"/>
<feature type="region of interest" description="Disordered" evidence="1">
    <location>
        <begin position="124"/>
        <end position="150"/>
    </location>
</feature>
<dbReference type="Proteomes" id="UP000776276">
    <property type="component" value="Unassembled WGS sequence"/>
</dbReference>
<gene>
    <name evidence="3" type="ORF">KOF26_15985</name>
</gene>
<evidence type="ECO:0000259" key="2">
    <source>
        <dbReference type="Pfam" id="PF07811"/>
    </source>
</evidence>
<feature type="domain" description="TadE-like" evidence="2">
    <location>
        <begin position="1"/>
        <end position="39"/>
    </location>
</feature>
<evidence type="ECO:0000313" key="4">
    <source>
        <dbReference type="Proteomes" id="UP000776276"/>
    </source>
</evidence>
<dbReference type="InterPro" id="IPR012495">
    <property type="entry name" value="TadE-like_dom"/>
</dbReference>
<name>A0ABS6BM17_9SPHN</name>
<accession>A0ABS6BM17</accession>
<protein>
    <submittedName>
        <fullName evidence="3">Pilus assembly protein</fullName>
    </submittedName>
</protein>
<organism evidence="3 4">
    <name type="scientific">Sphingomonas quercus</name>
    <dbReference type="NCBI Taxonomy" id="2842451"/>
    <lineage>
        <taxon>Bacteria</taxon>
        <taxon>Pseudomonadati</taxon>
        <taxon>Pseudomonadota</taxon>
        <taxon>Alphaproteobacteria</taxon>
        <taxon>Sphingomonadales</taxon>
        <taxon>Sphingomonadaceae</taxon>
        <taxon>Sphingomonas</taxon>
    </lineage>
</organism>